<keyword evidence="4" id="KW-1185">Reference proteome</keyword>
<dbReference type="PROSITE" id="PS00463">
    <property type="entry name" value="ZN2_CY6_FUNGAL_1"/>
    <property type="match status" value="1"/>
</dbReference>
<feature type="compositionally biased region" description="Low complexity" evidence="2">
    <location>
        <begin position="259"/>
        <end position="273"/>
    </location>
</feature>
<organism evidence="4 5">
    <name type="scientific">Pyricularia grisea</name>
    <name type="common">Crabgrass-specific blast fungus</name>
    <name type="synonym">Magnaporthe grisea</name>
    <dbReference type="NCBI Taxonomy" id="148305"/>
    <lineage>
        <taxon>Eukaryota</taxon>
        <taxon>Fungi</taxon>
        <taxon>Dikarya</taxon>
        <taxon>Ascomycota</taxon>
        <taxon>Pezizomycotina</taxon>
        <taxon>Sordariomycetes</taxon>
        <taxon>Sordariomycetidae</taxon>
        <taxon>Magnaporthales</taxon>
        <taxon>Pyriculariaceae</taxon>
        <taxon>Pyricularia</taxon>
    </lineage>
</organism>
<dbReference type="GO" id="GO:0008270">
    <property type="term" value="F:zinc ion binding"/>
    <property type="evidence" value="ECO:0007669"/>
    <property type="project" value="InterPro"/>
</dbReference>
<dbReference type="Proteomes" id="UP000515153">
    <property type="component" value="Chromosome I"/>
</dbReference>
<reference evidence="5" key="2">
    <citation type="submission" date="2019-10" db="EMBL/GenBank/DDBJ databases">
        <authorList>
            <consortium name="NCBI Genome Project"/>
        </authorList>
    </citation>
    <scope>NUCLEOTIDE SEQUENCE</scope>
    <source>
        <strain evidence="5">NI907</strain>
    </source>
</reference>
<dbReference type="AlphaFoldDB" id="A0A6P8B8A2"/>
<protein>
    <recommendedName>
        <fullName evidence="3">Zn(2)-C6 fungal-type domain-containing protein</fullName>
    </recommendedName>
</protein>
<dbReference type="CDD" id="cd00067">
    <property type="entry name" value="GAL4"/>
    <property type="match status" value="1"/>
</dbReference>
<dbReference type="RefSeq" id="XP_030983224.1">
    <property type="nucleotide sequence ID" value="XM_031125165.1"/>
</dbReference>
<proteinExistence type="predicted"/>
<dbReference type="PROSITE" id="PS50048">
    <property type="entry name" value="ZN2_CY6_FUNGAL_2"/>
    <property type="match status" value="1"/>
</dbReference>
<dbReference type="InterPro" id="IPR001138">
    <property type="entry name" value="Zn2Cys6_DnaBD"/>
</dbReference>
<feature type="region of interest" description="Disordered" evidence="2">
    <location>
        <begin position="193"/>
        <end position="225"/>
    </location>
</feature>
<evidence type="ECO:0000313" key="5">
    <source>
        <dbReference type="RefSeq" id="XP_030983224.1"/>
    </source>
</evidence>
<dbReference type="Pfam" id="PF00172">
    <property type="entry name" value="Zn_clus"/>
    <property type="match status" value="1"/>
</dbReference>
<name>A0A6P8B8A2_PYRGI</name>
<dbReference type="GO" id="GO:0000981">
    <property type="term" value="F:DNA-binding transcription factor activity, RNA polymerase II-specific"/>
    <property type="evidence" value="ECO:0007669"/>
    <property type="project" value="InterPro"/>
</dbReference>
<dbReference type="Gene3D" id="4.10.240.10">
    <property type="entry name" value="Zn(2)-C6 fungal-type DNA-binding domain"/>
    <property type="match status" value="1"/>
</dbReference>
<dbReference type="SMART" id="SM00066">
    <property type="entry name" value="GAL4"/>
    <property type="match status" value="1"/>
</dbReference>
<dbReference type="GeneID" id="41960074"/>
<dbReference type="InterPro" id="IPR036864">
    <property type="entry name" value="Zn2-C6_fun-type_DNA-bd_sf"/>
</dbReference>
<feature type="region of interest" description="Disordered" evidence="2">
    <location>
        <begin position="259"/>
        <end position="314"/>
    </location>
</feature>
<reference evidence="4 5" key="1">
    <citation type="journal article" date="2019" name="Mol. Biol. Evol.">
        <title>Blast fungal genomes show frequent chromosomal changes, gene gains and losses, and effector gene turnover.</title>
        <authorList>
            <person name="Gomez Luciano L.B."/>
            <person name="Jason Tsai I."/>
            <person name="Chuma I."/>
            <person name="Tosa Y."/>
            <person name="Chen Y.H."/>
            <person name="Li J.Y."/>
            <person name="Li M.Y."/>
            <person name="Jade Lu M.Y."/>
            <person name="Nakayashiki H."/>
            <person name="Li W.H."/>
        </authorList>
    </citation>
    <scope>NUCLEOTIDE SEQUENCE [LARGE SCALE GENOMIC DNA]</scope>
    <source>
        <strain evidence="4 5">NI907</strain>
    </source>
</reference>
<gene>
    <name evidence="5" type="ORF">PgNI_05127</name>
</gene>
<feature type="domain" description="Zn(2)-C6 fungal-type" evidence="3">
    <location>
        <begin position="38"/>
        <end position="68"/>
    </location>
</feature>
<dbReference type="KEGG" id="pgri:PgNI_05127"/>
<evidence type="ECO:0000313" key="4">
    <source>
        <dbReference type="Proteomes" id="UP000515153"/>
    </source>
</evidence>
<accession>A0A6P8B8A2</accession>
<feature type="compositionally biased region" description="Polar residues" evidence="2">
    <location>
        <begin position="199"/>
        <end position="213"/>
    </location>
</feature>
<evidence type="ECO:0000256" key="1">
    <source>
        <dbReference type="ARBA" id="ARBA00023242"/>
    </source>
</evidence>
<sequence>MFGTISYDAKAKEPRFVESEEPAANMQRYKRDRTPHVACEYCRTRKLKCSGQLTGCERCAALALKCVYPPTAEGRKSKRSSLGAGASASESPAKRWAVDGVIKPQDLDKRRHSSPVREARAEITARGSYRQDDIMSDFMAAYAERMSSSCDDFLRAGSAEYFTMRDLNDSPILDWELESTFMSPSAIFSVEAGAKSGPRAQSSNNSASSTLQETLDPLPAENPNRSLVIQAPQPGESCICKSIVNTGPASVYNTNFVATPSSISSSTTNGSTSVRVPTTESERSSTLSSGERDLQRDNQHQEQPRKSDTGEPAEMEVEKPCNCLRKTACLLEHLSTSVVDGVGIQEIDVLLCCSRQALRGCQAVACCNTCSTRSEIVTLLAMAAQYLSMVLSKMASACEEPGDTLPRICCKSNGNKEDGDDVNYDDGERCRKANQFDGQQQERIGNTHGTADMWFRSYKIDTAREVRQAVTGLVMVQLMDLRQLLNVLKVLSGTKVAALGTLSQVEGKVSEIRERLSACGSALWAKGINAEGREYFLQKV</sequence>
<evidence type="ECO:0000259" key="3">
    <source>
        <dbReference type="PROSITE" id="PS50048"/>
    </source>
</evidence>
<reference evidence="5" key="3">
    <citation type="submission" date="2025-08" db="UniProtKB">
        <authorList>
            <consortium name="RefSeq"/>
        </authorList>
    </citation>
    <scope>IDENTIFICATION</scope>
    <source>
        <strain evidence="5">NI907</strain>
    </source>
</reference>
<keyword evidence="1" id="KW-0539">Nucleus</keyword>
<dbReference type="SUPFAM" id="SSF57701">
    <property type="entry name" value="Zn2/Cys6 DNA-binding domain"/>
    <property type="match status" value="1"/>
</dbReference>
<feature type="compositionally biased region" description="Basic and acidic residues" evidence="2">
    <location>
        <begin position="290"/>
        <end position="309"/>
    </location>
</feature>
<evidence type="ECO:0000256" key="2">
    <source>
        <dbReference type="SAM" id="MobiDB-lite"/>
    </source>
</evidence>